<name>A0A930U8Q0_9FLAO</name>
<gene>
    <name evidence="1" type="ORF">IR213_02730</name>
</gene>
<organism evidence="1 2">
    <name type="scientific">Flavobacterium soyangense</name>
    <dbReference type="NCBI Taxonomy" id="2023265"/>
    <lineage>
        <taxon>Bacteria</taxon>
        <taxon>Pseudomonadati</taxon>
        <taxon>Bacteroidota</taxon>
        <taxon>Flavobacteriia</taxon>
        <taxon>Flavobacteriales</taxon>
        <taxon>Flavobacteriaceae</taxon>
        <taxon>Flavobacterium</taxon>
    </lineage>
</organism>
<dbReference type="Pfam" id="PF07030">
    <property type="entry name" value="Phage_Mu_Gp36"/>
    <property type="match status" value="1"/>
</dbReference>
<keyword evidence="2" id="KW-1185">Reference proteome</keyword>
<sequence length="143" mass="16147">MFLEKSELKTVGLDEIINKIINNDDSIVEEIIAESIDVMGGYLFQYFDTAAVFGATGDARNLTVLKHLKGIVLFEIYTRRTKQLNEVAKLRYDEAMLWLEKVSTGKIKPDLPPKLIDSDGDGTPDSEVPFMKLGSRKTYQNGW</sequence>
<comment type="caution">
    <text evidence="1">The sequence shown here is derived from an EMBL/GenBank/DDBJ whole genome shotgun (WGS) entry which is preliminary data.</text>
</comment>
<reference evidence="1" key="1">
    <citation type="submission" date="2020-11" db="EMBL/GenBank/DDBJ databases">
        <title>Genome of Flavobacterium soyangense.</title>
        <authorList>
            <person name="Liu Q."/>
            <person name="Xin Y.-H."/>
        </authorList>
    </citation>
    <scope>NUCLEOTIDE SEQUENCE</scope>
    <source>
        <strain evidence="1">CGMCC 1.13493</strain>
    </source>
</reference>
<evidence type="ECO:0000313" key="1">
    <source>
        <dbReference type="EMBL" id="MBF2707512.1"/>
    </source>
</evidence>
<dbReference type="InterPro" id="IPR009752">
    <property type="entry name" value="Phage_Mu_GpJ"/>
</dbReference>
<accession>A0A930U8Q0</accession>
<evidence type="ECO:0000313" key="2">
    <source>
        <dbReference type="Proteomes" id="UP000646211"/>
    </source>
</evidence>
<proteinExistence type="predicted"/>
<dbReference type="Proteomes" id="UP000646211">
    <property type="component" value="Unassembled WGS sequence"/>
</dbReference>
<protein>
    <submittedName>
        <fullName evidence="1">DUF1320 family protein</fullName>
    </submittedName>
</protein>
<dbReference type="AlphaFoldDB" id="A0A930U8Q0"/>
<dbReference type="EMBL" id="JADHEC010000004">
    <property type="protein sequence ID" value="MBF2707512.1"/>
    <property type="molecule type" value="Genomic_DNA"/>
</dbReference>
<dbReference type="RefSeq" id="WP_194310780.1">
    <property type="nucleotide sequence ID" value="NZ_JADHEC010000004.1"/>
</dbReference>